<dbReference type="Pfam" id="PF25023">
    <property type="entry name" value="TEN_YD-shell"/>
    <property type="match status" value="1"/>
</dbReference>
<dbReference type="Gene3D" id="2.180.10.10">
    <property type="entry name" value="RHS repeat-associated core"/>
    <property type="match status" value="1"/>
</dbReference>
<organism evidence="3 4">
    <name type="scientific">Capnocytophaga cynodegmi</name>
    <dbReference type="NCBI Taxonomy" id="28189"/>
    <lineage>
        <taxon>Bacteria</taxon>
        <taxon>Pseudomonadati</taxon>
        <taxon>Bacteroidota</taxon>
        <taxon>Flavobacteriia</taxon>
        <taxon>Flavobacteriales</taxon>
        <taxon>Flavobacteriaceae</taxon>
        <taxon>Capnocytophaga</taxon>
    </lineage>
</organism>
<keyword evidence="1" id="KW-0677">Repeat</keyword>
<dbReference type="PANTHER" id="PTHR32305">
    <property type="match status" value="1"/>
</dbReference>
<dbReference type="RefSeq" id="WP_041996234.1">
    <property type="nucleotide sequence ID" value="NZ_CDOG01000012.1"/>
</dbReference>
<name>A0A0B7HFM0_9FLAO</name>
<sequence length="145" mass="16887">MQADKTQRRFQKYYSHDGIFEIKFDRTTNKANFYIYLGGDAYSAPAVLSMEGNTEKYLYLHRDYLGSIALITDDNGNAVEKRHFNAWGQITKYWNIKGQTTIPVEGILLDRGYTGHEHLYSVGLIHMNGRLYDPVLHRFLQPDNY</sequence>
<evidence type="ECO:0000313" key="3">
    <source>
        <dbReference type="EMBL" id="CEN36677.1"/>
    </source>
</evidence>
<dbReference type="InterPro" id="IPR056823">
    <property type="entry name" value="TEN-like_YD-shell"/>
</dbReference>
<dbReference type="EMBL" id="CDOG01000012">
    <property type="protein sequence ID" value="CEN36677.1"/>
    <property type="molecule type" value="Genomic_DNA"/>
</dbReference>
<dbReference type="Proteomes" id="UP000038083">
    <property type="component" value="Unassembled WGS sequence"/>
</dbReference>
<dbReference type="PANTHER" id="PTHR32305:SF15">
    <property type="entry name" value="PROTEIN RHSA-RELATED"/>
    <property type="match status" value="1"/>
</dbReference>
<gene>
    <name evidence="3" type="ORF">CCYN74_20017</name>
</gene>
<dbReference type="InterPro" id="IPR050708">
    <property type="entry name" value="T6SS_VgrG/RHS"/>
</dbReference>
<evidence type="ECO:0000259" key="2">
    <source>
        <dbReference type="Pfam" id="PF25023"/>
    </source>
</evidence>
<evidence type="ECO:0000313" key="4">
    <source>
        <dbReference type="Proteomes" id="UP000038083"/>
    </source>
</evidence>
<accession>A0A0B7HFM0</accession>
<dbReference type="AlphaFoldDB" id="A0A0B7HFM0"/>
<protein>
    <recommendedName>
        <fullName evidence="2">Teneurin-like YD-shell domain-containing protein</fullName>
    </recommendedName>
</protein>
<feature type="domain" description="Teneurin-like YD-shell" evidence="2">
    <location>
        <begin position="46"/>
        <end position="143"/>
    </location>
</feature>
<reference evidence="4" key="1">
    <citation type="submission" date="2015-01" db="EMBL/GenBank/DDBJ databases">
        <authorList>
            <person name="MANFREDI Pablo"/>
        </authorList>
    </citation>
    <scope>NUCLEOTIDE SEQUENCE [LARGE SCALE GENOMIC DNA]</scope>
    <source>
        <strain evidence="4">Ccy74</strain>
    </source>
</reference>
<proteinExistence type="predicted"/>
<evidence type="ECO:0000256" key="1">
    <source>
        <dbReference type="ARBA" id="ARBA00022737"/>
    </source>
</evidence>